<evidence type="ECO:0000313" key="2">
    <source>
        <dbReference type="Proteomes" id="UP000240206"/>
    </source>
</evidence>
<dbReference type="Proteomes" id="UP000240206">
    <property type="component" value="Unassembled WGS sequence"/>
</dbReference>
<organism evidence="1 2">
    <name type="scientific">Synechococcus lacustris str. Tous</name>
    <dbReference type="NCBI Taxonomy" id="1910958"/>
    <lineage>
        <taxon>Bacteria</taxon>
        <taxon>Bacillati</taxon>
        <taxon>Cyanobacteriota</taxon>
        <taxon>Cyanophyceae</taxon>
        <taxon>Synechococcales</taxon>
        <taxon>Synechococcaceae</taxon>
        <taxon>Synechococcus</taxon>
    </lineage>
</organism>
<evidence type="ECO:0000313" key="1">
    <source>
        <dbReference type="EMBL" id="PSI00507.1"/>
    </source>
</evidence>
<sequence>MPTAESWVQMALRKGFLVVQAGEPISKTLEPAVRYRGFVLIPQPDLSWLVRPERSPMHVLPFRAPACSISDVKALVDWRLARLGRDRRPRLDLLPKQTDSRGISPSQLRLEAMAGKQQKYCA</sequence>
<name>A0A2P7EBA0_9SYNE</name>
<proteinExistence type="predicted"/>
<dbReference type="EMBL" id="PXVC01000111">
    <property type="protein sequence ID" value="PSI00507.1"/>
    <property type="molecule type" value="Genomic_DNA"/>
</dbReference>
<accession>A0A2P7EBA0</accession>
<comment type="caution">
    <text evidence="1">The sequence shown here is derived from an EMBL/GenBank/DDBJ whole genome shotgun (WGS) entry which is preliminary data.</text>
</comment>
<dbReference type="AlphaFoldDB" id="A0A2P7EBA0"/>
<reference evidence="2" key="1">
    <citation type="submission" date="2018-03" db="EMBL/GenBank/DDBJ databases">
        <title>Ecological and genomic features of two cosmopolitan and abundant freshwater picocyanobacteria.</title>
        <authorList>
            <person name="Cabello-Yeves P.J."/>
            <person name="Picazo A."/>
            <person name="Camacho A."/>
            <person name="Callieri C."/>
            <person name="Rosselli R."/>
            <person name="Roda-Garcia J."/>
            <person name="Coutinho F.H."/>
            <person name="Rodriguez-Valera F."/>
        </authorList>
    </citation>
    <scope>NUCLEOTIDE SEQUENCE [LARGE SCALE GENOMIC DNA]</scope>
    <source>
        <strain evidence="2">Tous</strain>
    </source>
</reference>
<protein>
    <submittedName>
        <fullName evidence="1">Uncharacterized protein</fullName>
    </submittedName>
</protein>
<gene>
    <name evidence="1" type="ORF">C7K08_12770</name>
</gene>
<keyword evidence="2" id="KW-1185">Reference proteome</keyword>